<comment type="caution">
    <text evidence="2">The sequence shown here is derived from an EMBL/GenBank/DDBJ whole genome shotgun (WGS) entry which is preliminary data.</text>
</comment>
<dbReference type="EMBL" id="JAQLUK010000027">
    <property type="protein sequence ID" value="MDB2293729.1"/>
    <property type="molecule type" value="Genomic_DNA"/>
</dbReference>
<organism evidence="2 3">
    <name type="scientific">Halorubrum ezzemoulense</name>
    <name type="common">Halorubrum chaoviator</name>
    <dbReference type="NCBI Taxonomy" id="337243"/>
    <lineage>
        <taxon>Archaea</taxon>
        <taxon>Methanobacteriati</taxon>
        <taxon>Methanobacteriota</taxon>
        <taxon>Stenosarchaea group</taxon>
        <taxon>Halobacteria</taxon>
        <taxon>Halobacteriales</taxon>
        <taxon>Haloferacaceae</taxon>
        <taxon>Halorubrum</taxon>
    </lineage>
</organism>
<dbReference type="RefSeq" id="WP_271970489.1">
    <property type="nucleotide sequence ID" value="NZ_JAQLUK010000027.1"/>
</dbReference>
<feature type="compositionally biased region" description="Basic and acidic residues" evidence="1">
    <location>
        <begin position="168"/>
        <end position="187"/>
    </location>
</feature>
<feature type="compositionally biased region" description="Basic and acidic residues" evidence="1">
    <location>
        <begin position="1"/>
        <end position="13"/>
    </location>
</feature>
<evidence type="ECO:0000313" key="3">
    <source>
        <dbReference type="Proteomes" id="UP001210528"/>
    </source>
</evidence>
<feature type="region of interest" description="Disordered" evidence="1">
    <location>
        <begin position="1"/>
        <end position="34"/>
    </location>
</feature>
<feature type="compositionally biased region" description="Low complexity" evidence="1">
    <location>
        <begin position="158"/>
        <end position="167"/>
    </location>
</feature>
<reference evidence="2 3" key="1">
    <citation type="submission" date="2023-01" db="EMBL/GenBank/DDBJ databases">
        <title>Halorubrum ezzemoulense from Santa Pola, Spain.</title>
        <authorList>
            <person name="Feng Y."/>
            <person name="Louyakis A.S."/>
            <person name="Gogarten J.P."/>
        </authorList>
    </citation>
    <scope>NUCLEOTIDE SEQUENCE [LARGE SCALE GENOMIC DNA]</scope>
    <source>
        <strain evidence="2 3">AMM015</strain>
    </source>
</reference>
<gene>
    <name evidence="2" type="ORF">PM085_15840</name>
</gene>
<name>A0ABT4Z6P4_HALEZ</name>
<proteinExistence type="predicted"/>
<sequence>MKSDTERVEKQTDEQVAATGAQAGMRTASRSQEHKIENQQFLNELRKPDLDSDVFGSIKQQYPSWFSGAHSVTNRADSWDTESDLLMQNKRERAYAERNPGRLLRDRPMLLAIAQGRTDHGQPQPLSPMTSRERRAVYGSAEVAADLMTLSKDGAGLEATTTATTETRVTRESEDKSTASKVGKVFE</sequence>
<keyword evidence="3" id="KW-1185">Reference proteome</keyword>
<protein>
    <submittedName>
        <fullName evidence="2">Uncharacterized protein</fullName>
    </submittedName>
</protein>
<evidence type="ECO:0000256" key="1">
    <source>
        <dbReference type="SAM" id="MobiDB-lite"/>
    </source>
</evidence>
<dbReference type="Proteomes" id="UP001210528">
    <property type="component" value="Unassembled WGS sequence"/>
</dbReference>
<feature type="region of interest" description="Disordered" evidence="1">
    <location>
        <begin position="154"/>
        <end position="187"/>
    </location>
</feature>
<evidence type="ECO:0000313" key="2">
    <source>
        <dbReference type="EMBL" id="MDB2293729.1"/>
    </source>
</evidence>
<accession>A0ABT4Z6P4</accession>